<evidence type="ECO:0000256" key="11">
    <source>
        <dbReference type="PIRSR" id="PIRSR634016-3"/>
    </source>
</evidence>
<dbReference type="Pfam" id="PF11838">
    <property type="entry name" value="ERAP1_C"/>
    <property type="match status" value="1"/>
</dbReference>
<dbReference type="Gene3D" id="1.10.390.10">
    <property type="entry name" value="Neutral Protease Domain 2"/>
    <property type="match status" value="1"/>
</dbReference>
<dbReference type="AlphaFoldDB" id="A0A9J6CQT3"/>
<dbReference type="CDD" id="cd09601">
    <property type="entry name" value="M1_APN-Q_like"/>
    <property type="match status" value="1"/>
</dbReference>
<keyword evidence="12" id="KW-0031">Aminopeptidase</keyword>
<dbReference type="GO" id="GO:0006508">
    <property type="term" value="P:proteolysis"/>
    <property type="evidence" value="ECO:0007669"/>
    <property type="project" value="UniProtKB-KW"/>
</dbReference>
<dbReference type="GO" id="GO:0098552">
    <property type="term" value="C:side of membrane"/>
    <property type="evidence" value="ECO:0007669"/>
    <property type="project" value="UniProtKB-KW"/>
</dbReference>
<evidence type="ECO:0000313" key="17">
    <source>
        <dbReference type="EMBL" id="KAG5684365.1"/>
    </source>
</evidence>
<dbReference type="GO" id="GO:0042277">
    <property type="term" value="F:peptide binding"/>
    <property type="evidence" value="ECO:0007669"/>
    <property type="project" value="TreeGrafter"/>
</dbReference>
<dbReference type="InterPro" id="IPR001930">
    <property type="entry name" value="Peptidase_M1"/>
</dbReference>
<keyword evidence="8 12" id="KW-0482">Metalloprotease</keyword>
<keyword evidence="6 12" id="KW-0378">Hydrolase</keyword>
<evidence type="ECO:0000256" key="7">
    <source>
        <dbReference type="ARBA" id="ARBA00022833"/>
    </source>
</evidence>
<dbReference type="InterPro" id="IPR027268">
    <property type="entry name" value="Peptidase_M4/M1_CTD_sf"/>
</dbReference>
<feature type="binding site" evidence="11">
    <location>
        <position position="334"/>
    </location>
    <ligand>
        <name>Zn(2+)</name>
        <dbReference type="ChEBI" id="CHEBI:29105"/>
        <note>catalytic</note>
    </ligand>
</feature>
<keyword evidence="18" id="KW-1185">Reference proteome</keyword>
<feature type="domain" description="ERAP1-like C-terminal" evidence="15">
    <location>
        <begin position="551"/>
        <end position="830"/>
    </location>
</feature>
<dbReference type="PRINTS" id="PR00756">
    <property type="entry name" value="ALADIPTASE"/>
</dbReference>
<evidence type="ECO:0000256" key="5">
    <source>
        <dbReference type="ARBA" id="ARBA00022723"/>
    </source>
</evidence>
<dbReference type="Gene3D" id="2.60.40.1730">
    <property type="entry name" value="tricorn interacting facor f3 domain"/>
    <property type="match status" value="1"/>
</dbReference>
<comment type="cofactor">
    <cofactor evidence="11 12">
        <name>Zn(2+)</name>
        <dbReference type="ChEBI" id="CHEBI:29105"/>
    </cofactor>
    <text evidence="11 12">Binds 1 zinc ion per subunit.</text>
</comment>
<evidence type="ECO:0000313" key="18">
    <source>
        <dbReference type="Proteomes" id="UP001107558"/>
    </source>
</evidence>
<feature type="binding site" evidence="11">
    <location>
        <position position="353"/>
    </location>
    <ligand>
        <name>Zn(2+)</name>
        <dbReference type="ChEBI" id="CHEBI:29105"/>
        <note>catalytic</note>
    </ligand>
</feature>
<dbReference type="PROSITE" id="PS00018">
    <property type="entry name" value="EF_HAND_1"/>
    <property type="match status" value="1"/>
</dbReference>
<feature type="chain" id="PRO_5039941756" description="Aminopeptidase" evidence="13">
    <location>
        <begin position="19"/>
        <end position="912"/>
    </location>
</feature>
<evidence type="ECO:0000259" key="15">
    <source>
        <dbReference type="Pfam" id="PF11838"/>
    </source>
</evidence>
<dbReference type="InterPro" id="IPR050344">
    <property type="entry name" value="Peptidase_M1_aminopeptidases"/>
</dbReference>
<keyword evidence="4 12" id="KW-0645">Protease</keyword>
<dbReference type="Proteomes" id="UP001107558">
    <property type="component" value="Chromosome 1"/>
</dbReference>
<keyword evidence="3" id="KW-0325">Glycoprotein</keyword>
<dbReference type="GO" id="GO:0005737">
    <property type="term" value="C:cytoplasm"/>
    <property type="evidence" value="ECO:0007669"/>
    <property type="project" value="TreeGrafter"/>
</dbReference>
<evidence type="ECO:0000256" key="4">
    <source>
        <dbReference type="ARBA" id="ARBA00022670"/>
    </source>
</evidence>
<dbReference type="Pfam" id="PF17900">
    <property type="entry name" value="Peptidase_M1_N"/>
    <property type="match status" value="1"/>
</dbReference>
<dbReference type="Gene3D" id="2.60.40.1910">
    <property type="match status" value="1"/>
</dbReference>
<evidence type="ECO:0000256" key="3">
    <source>
        <dbReference type="ARBA" id="ARBA00022622"/>
    </source>
</evidence>
<dbReference type="InterPro" id="IPR014782">
    <property type="entry name" value="Peptidase_M1_dom"/>
</dbReference>
<evidence type="ECO:0000256" key="1">
    <source>
        <dbReference type="ARBA" id="ARBA00004609"/>
    </source>
</evidence>
<dbReference type="GO" id="GO:0043171">
    <property type="term" value="P:peptide catabolic process"/>
    <property type="evidence" value="ECO:0007669"/>
    <property type="project" value="TreeGrafter"/>
</dbReference>
<evidence type="ECO:0000259" key="14">
    <source>
        <dbReference type="Pfam" id="PF01433"/>
    </source>
</evidence>
<dbReference type="PANTHER" id="PTHR11533:SF290">
    <property type="entry name" value="AMINOPEPTIDASE"/>
    <property type="match status" value="1"/>
</dbReference>
<dbReference type="GO" id="GO:0005886">
    <property type="term" value="C:plasma membrane"/>
    <property type="evidence" value="ECO:0007669"/>
    <property type="project" value="UniProtKB-SubCell"/>
</dbReference>
<dbReference type="InterPro" id="IPR042097">
    <property type="entry name" value="Aminopeptidase_N-like_N_sf"/>
</dbReference>
<evidence type="ECO:0000256" key="9">
    <source>
        <dbReference type="ARBA" id="ARBA00023288"/>
    </source>
</evidence>
<dbReference type="PANTHER" id="PTHR11533">
    <property type="entry name" value="PROTEASE M1 ZINC METALLOPROTEASE"/>
    <property type="match status" value="1"/>
</dbReference>
<keyword evidence="7 11" id="KW-0862">Zinc</keyword>
<evidence type="ECO:0000256" key="13">
    <source>
        <dbReference type="SAM" id="SignalP"/>
    </source>
</evidence>
<dbReference type="SUPFAM" id="SSF55486">
    <property type="entry name" value="Metalloproteases ('zincins'), catalytic domain"/>
    <property type="match status" value="1"/>
</dbReference>
<evidence type="ECO:0000256" key="10">
    <source>
        <dbReference type="PIRSR" id="PIRSR634016-1"/>
    </source>
</evidence>
<dbReference type="Pfam" id="PF01433">
    <property type="entry name" value="Peptidase_M1"/>
    <property type="match status" value="1"/>
</dbReference>
<feature type="active site" description="Proton acceptor" evidence="10">
    <location>
        <position position="331"/>
    </location>
</feature>
<protein>
    <recommendedName>
        <fullName evidence="12">Aminopeptidase</fullName>
        <ecNumber evidence="12">3.4.11.-</ecNumber>
    </recommendedName>
</protein>
<dbReference type="GO" id="GO:0008270">
    <property type="term" value="F:zinc ion binding"/>
    <property type="evidence" value="ECO:0007669"/>
    <property type="project" value="UniProtKB-UniRule"/>
</dbReference>
<feature type="domain" description="Aminopeptidase N-like N-terminal" evidence="16">
    <location>
        <begin position="33"/>
        <end position="219"/>
    </location>
</feature>
<sequence length="912" mass="107187">MSWFQVFFVFFLGSSINCIENLINYRLPNDTFPLSYDLSLTNYIHESNFTFNGNVKIHIKIKEETQTVTLHRRDIIIDSIDLYDGNDILKLSNLQFEYLEEFDFIRVNLETPQNKDSEIFLDFTFNGLLEEEASGFFKTPFINSDFRQEWMALTKFESINARKVFVCYDEPQIKAPFRVRIRHDKNYHAISNMPIDRVITNDNIYVTTVFQETPKIQTYALAFVISKLGFIGNNQSEIEQRIFGDPEKIQKGFGNFSLKVVENIVKKFKEIFSKSIPIPKLDHIGIPMISGASEHYGLITYEENFLLIDENFDQKVLDYFQPIIISVIAHEISHQYFGNIVTHSWWNELWLTEGFATFYQYYLPSLIFPKYNFMDKFRNEVLTYAFDIDSDNEISMSEYVESPLEIQMKYHNVVFEKAAAVLRMFFIAFESEVFTNGVKKYLNDNKDGVVTSNDFYKALQSSYNDKNPGSQLDIETIFQSWSNQAGFPIIHARKVNSSVILTQNKFNDENSSNIYKIPITFVTKSKPLTSKQLWMTSQTMIIDNILTSDDWIIFNIQQVGFYRVNYSRDLWQLIINGYSNEIHAINREVLHEEMEIAWQKLKTLKICDCLQFMNVLKYEKDGNVWEKAEYIEKLDKFLQFSDFYPQFKDLLSKIVEPHLNILNEPKVDEKFNHLITRWSKVAQNQDYLQFEFDKLLKFMTTEDERYKPDFCSAFRVVNSSIYEHFIEKVLHFDELIDLDLVFGLGCSLNKNQLKNLYRKITDPSNNVAEWMITEILRTSIEGSEIGLESVMEFIQGNLCEFNKLSEHFIEDIIIFMHHYINSENHLKKFKILSQVLSVTKIVPQSLINSMIESIGMKLQASEWKELKICMTREQTSSTYQAESTTQGASSINLMQNKLFYLMFYLLLLFCKN</sequence>
<gene>
    <name evidence="17" type="ORF">PVAND_013600</name>
</gene>
<feature type="domain" description="Peptidase M1 membrane alanine aminopeptidase" evidence="14">
    <location>
        <begin position="256"/>
        <end position="481"/>
    </location>
</feature>
<comment type="similarity">
    <text evidence="2 12">Belongs to the peptidase M1 family.</text>
</comment>
<keyword evidence="13" id="KW-0732">Signal</keyword>
<dbReference type="GO" id="GO:0005615">
    <property type="term" value="C:extracellular space"/>
    <property type="evidence" value="ECO:0007669"/>
    <property type="project" value="TreeGrafter"/>
</dbReference>
<dbReference type="InterPro" id="IPR018247">
    <property type="entry name" value="EF_Hand_1_Ca_BS"/>
</dbReference>
<dbReference type="InterPro" id="IPR024571">
    <property type="entry name" value="ERAP1-like_C_dom"/>
</dbReference>
<evidence type="ECO:0000256" key="2">
    <source>
        <dbReference type="ARBA" id="ARBA00010136"/>
    </source>
</evidence>
<name>A0A9J6CQT3_POLVA</name>
<evidence type="ECO:0000256" key="8">
    <source>
        <dbReference type="ARBA" id="ARBA00023049"/>
    </source>
</evidence>
<organism evidence="17 18">
    <name type="scientific">Polypedilum vanderplanki</name>
    <name type="common">Sleeping chironomid midge</name>
    <dbReference type="NCBI Taxonomy" id="319348"/>
    <lineage>
        <taxon>Eukaryota</taxon>
        <taxon>Metazoa</taxon>
        <taxon>Ecdysozoa</taxon>
        <taxon>Arthropoda</taxon>
        <taxon>Hexapoda</taxon>
        <taxon>Insecta</taxon>
        <taxon>Pterygota</taxon>
        <taxon>Neoptera</taxon>
        <taxon>Endopterygota</taxon>
        <taxon>Diptera</taxon>
        <taxon>Nematocera</taxon>
        <taxon>Chironomoidea</taxon>
        <taxon>Chironomidae</taxon>
        <taxon>Chironominae</taxon>
        <taxon>Polypedilum</taxon>
        <taxon>Polypedilum</taxon>
    </lineage>
</organism>
<proteinExistence type="inferred from homology"/>
<feature type="signal peptide" evidence="13">
    <location>
        <begin position="1"/>
        <end position="18"/>
    </location>
</feature>
<accession>A0A9J6CQT3</accession>
<keyword evidence="3" id="KW-0472">Membrane</keyword>
<comment type="caution">
    <text evidence="17">The sequence shown here is derived from an EMBL/GenBank/DDBJ whole genome shotgun (WGS) entry which is preliminary data.</text>
</comment>
<feature type="binding site" evidence="11">
    <location>
        <position position="330"/>
    </location>
    <ligand>
        <name>Zn(2+)</name>
        <dbReference type="ChEBI" id="CHEBI:29105"/>
        <note>catalytic</note>
    </ligand>
</feature>
<dbReference type="OrthoDB" id="79562at2759"/>
<dbReference type="InterPro" id="IPR034016">
    <property type="entry name" value="M1_APN-typ"/>
</dbReference>
<comment type="subcellular location">
    <subcellularLocation>
        <location evidence="1">Cell membrane</location>
        <topology evidence="1">Lipid-anchor</topology>
        <topology evidence="1">GPI-anchor</topology>
    </subcellularLocation>
</comment>
<dbReference type="SUPFAM" id="SSF63737">
    <property type="entry name" value="Leukotriene A4 hydrolase N-terminal domain"/>
    <property type="match status" value="1"/>
</dbReference>
<dbReference type="EC" id="3.4.11.-" evidence="12"/>
<keyword evidence="9" id="KW-0449">Lipoprotein</keyword>
<dbReference type="GO" id="GO:0070006">
    <property type="term" value="F:metalloaminopeptidase activity"/>
    <property type="evidence" value="ECO:0007669"/>
    <property type="project" value="TreeGrafter"/>
</dbReference>
<evidence type="ECO:0000259" key="16">
    <source>
        <dbReference type="Pfam" id="PF17900"/>
    </source>
</evidence>
<dbReference type="EMBL" id="JADBJN010000001">
    <property type="protein sequence ID" value="KAG5684365.1"/>
    <property type="molecule type" value="Genomic_DNA"/>
</dbReference>
<evidence type="ECO:0000256" key="12">
    <source>
        <dbReference type="RuleBase" id="RU364040"/>
    </source>
</evidence>
<keyword evidence="3" id="KW-0336">GPI-anchor</keyword>
<keyword evidence="5 11" id="KW-0479">Metal-binding</keyword>
<dbReference type="InterPro" id="IPR045357">
    <property type="entry name" value="Aminopeptidase_N-like_N"/>
</dbReference>
<reference evidence="17" key="1">
    <citation type="submission" date="2021-03" db="EMBL/GenBank/DDBJ databases">
        <title>Chromosome level genome of the anhydrobiotic midge Polypedilum vanderplanki.</title>
        <authorList>
            <person name="Yoshida Y."/>
            <person name="Kikawada T."/>
            <person name="Gusev O."/>
        </authorList>
    </citation>
    <scope>NUCLEOTIDE SEQUENCE</scope>
    <source>
        <strain evidence="17">NIAS01</strain>
        <tissue evidence="17">Whole body or cell culture</tissue>
    </source>
</reference>
<evidence type="ECO:0000256" key="6">
    <source>
        <dbReference type="ARBA" id="ARBA00022801"/>
    </source>
</evidence>